<evidence type="ECO:0000256" key="5">
    <source>
        <dbReference type="SAM" id="MobiDB-lite"/>
    </source>
</evidence>
<dbReference type="GO" id="GO:0008757">
    <property type="term" value="F:S-adenosylmethionine-dependent methyltransferase activity"/>
    <property type="evidence" value="ECO:0007669"/>
    <property type="project" value="InterPro"/>
</dbReference>
<comment type="similarity">
    <text evidence="1">Belongs to the methyltransferase superfamily.</text>
</comment>
<evidence type="ECO:0000256" key="3">
    <source>
        <dbReference type="ARBA" id="ARBA00022679"/>
    </source>
</evidence>
<evidence type="ECO:0000256" key="2">
    <source>
        <dbReference type="ARBA" id="ARBA00022603"/>
    </source>
</evidence>
<protein>
    <recommendedName>
        <fullName evidence="6">Methyltransferase type 11 domain-containing protein</fullName>
    </recommendedName>
</protein>
<feature type="compositionally biased region" description="Polar residues" evidence="5">
    <location>
        <begin position="462"/>
        <end position="473"/>
    </location>
</feature>
<feature type="region of interest" description="Disordered" evidence="5">
    <location>
        <begin position="462"/>
        <end position="517"/>
    </location>
</feature>
<dbReference type="PANTHER" id="PTHR12176">
    <property type="entry name" value="SAM-DEPENDENT METHYLTRANSFERASE SUPERFAMILY PROTEIN"/>
    <property type="match status" value="1"/>
</dbReference>
<sequence length="764" mass="84331">MTATSSADGHELLPRTAADFRKQKYWDAFFEKRGEEAFEWYGDYACLRPAVHALLGLPTEAPTSLLRRLKAQLRVLVIGCGNSALSGDLAADGFTTLLSVDFSERVIDEMKRKHPALQWQVMDMTAMRTLADNSFDLVVDKGALDALMAEDTAAVKEDAWKMLREVRRVLAPGGRYCCVTMAQDFILQHLLGFFVSREKEEASFWSMSVQELQRERRKPFVPFLVAALKCRKADDKAHAKVRYNAKQFVSGNGDSRLRWLTHEVEATQWFVMTQAALRQLKVGRQEVIELIANDETSVASQSGSQPGIIDGQVNPRFTLRLVDTSLHGPNGSCAVFLIPQGREHEWMFSTEEGASELAAGAGFSRLILVAFGRGGHAFESTAKVQEELNAKIMELAPDTLGAGEKIPYLTVEEGLGARNIVHRSTSSLSGAFFVEDVKEDGELLRRLVFLSNTNVIQSEVKLQSRSTANSTPPASVPVETDVQVGTTNTISGDATTDARKKKKNKKQKNRKKDQKATAKHAIVDTAYLAFGYHKGMIAALHAASLSANTEADMLHRTLVLGLGGGCLAQYLHDNIAGMDVTVCEIDPVIVTVAEQYFGFHQDERMRVVVADALEYIAEQSAAAQRPSFDSIIVDVDAKQRDVGMSCPPVSFVEVALLQQVHSLLSAHGVLLINVSCRDSNLYKEIIARLERVFTDSRVVFAMRPGEQDVNSVVFVRKTDAKGPDAKTLLQQLHGHGRRCGKAQNTPCYVDDELCELIRDIEIAK</sequence>
<dbReference type="SUPFAM" id="SSF53335">
    <property type="entry name" value="S-adenosyl-L-methionine-dependent methyltransferases"/>
    <property type="match status" value="2"/>
</dbReference>
<reference evidence="7" key="1">
    <citation type="submission" date="2022-12" db="EMBL/GenBank/DDBJ databases">
        <authorList>
            <person name="Webb A."/>
        </authorList>
    </citation>
    <scope>NUCLEOTIDE SEQUENCE</scope>
    <source>
        <strain evidence="7">Hp1</strain>
    </source>
</reference>
<evidence type="ECO:0000313" key="7">
    <source>
        <dbReference type="EMBL" id="CAI5718004.1"/>
    </source>
</evidence>
<dbReference type="InterPro" id="IPR013216">
    <property type="entry name" value="Methyltransf_11"/>
</dbReference>
<feature type="domain" description="Methyltransferase type 11" evidence="6">
    <location>
        <begin position="77"/>
        <end position="177"/>
    </location>
</feature>
<accession>A0AAV0TE73</accession>
<organism evidence="7 8">
    <name type="scientific">Hyaloperonospora brassicae</name>
    <name type="common">Brassica downy mildew</name>
    <name type="synonym">Peronospora brassicae</name>
    <dbReference type="NCBI Taxonomy" id="162125"/>
    <lineage>
        <taxon>Eukaryota</taxon>
        <taxon>Sar</taxon>
        <taxon>Stramenopiles</taxon>
        <taxon>Oomycota</taxon>
        <taxon>Peronosporomycetes</taxon>
        <taxon>Peronosporales</taxon>
        <taxon>Peronosporaceae</taxon>
        <taxon>Hyaloperonospora</taxon>
    </lineage>
</organism>
<dbReference type="GO" id="GO:0032259">
    <property type="term" value="P:methylation"/>
    <property type="evidence" value="ECO:0007669"/>
    <property type="project" value="UniProtKB-KW"/>
</dbReference>
<evidence type="ECO:0000259" key="6">
    <source>
        <dbReference type="Pfam" id="PF08241"/>
    </source>
</evidence>
<keyword evidence="3" id="KW-0808">Transferase</keyword>
<dbReference type="InterPro" id="IPR051419">
    <property type="entry name" value="Lys/N-term_MeTrsfase_sf"/>
</dbReference>
<feature type="compositionally biased region" description="Basic residues" evidence="5">
    <location>
        <begin position="499"/>
        <end position="513"/>
    </location>
</feature>
<gene>
    <name evidence="7" type="ORF">HBR001_LOCUS1926</name>
</gene>
<evidence type="ECO:0000256" key="1">
    <source>
        <dbReference type="ARBA" id="ARBA00008361"/>
    </source>
</evidence>
<dbReference type="CDD" id="cd02440">
    <property type="entry name" value="AdoMet_MTases"/>
    <property type="match status" value="2"/>
</dbReference>
<comment type="caution">
    <text evidence="7">The sequence shown here is derived from an EMBL/GenBank/DDBJ whole genome shotgun (WGS) entry which is preliminary data.</text>
</comment>
<evidence type="ECO:0000313" key="8">
    <source>
        <dbReference type="Proteomes" id="UP001162031"/>
    </source>
</evidence>
<keyword evidence="2" id="KW-0489">Methyltransferase</keyword>
<keyword evidence="4" id="KW-0511">Multifunctional enzyme</keyword>
<dbReference type="AlphaFoldDB" id="A0AAV0TE73"/>
<dbReference type="PANTHER" id="PTHR12176:SF78">
    <property type="entry name" value="EEF1A LYSINE AND N-TERMINAL METHYLTRANSFERASE"/>
    <property type="match status" value="1"/>
</dbReference>
<proteinExistence type="inferred from homology"/>
<dbReference type="Gene3D" id="3.40.50.150">
    <property type="entry name" value="Vaccinia Virus protein VP39"/>
    <property type="match status" value="2"/>
</dbReference>
<evidence type="ECO:0000256" key="4">
    <source>
        <dbReference type="ARBA" id="ARBA00023268"/>
    </source>
</evidence>
<feature type="compositionally biased region" description="Polar residues" evidence="5">
    <location>
        <begin position="483"/>
        <end position="494"/>
    </location>
</feature>
<dbReference type="Pfam" id="PF08241">
    <property type="entry name" value="Methyltransf_11"/>
    <property type="match status" value="1"/>
</dbReference>
<dbReference type="InterPro" id="IPR029063">
    <property type="entry name" value="SAM-dependent_MTases_sf"/>
</dbReference>
<dbReference type="Proteomes" id="UP001162031">
    <property type="component" value="Unassembled WGS sequence"/>
</dbReference>
<keyword evidence="8" id="KW-1185">Reference proteome</keyword>
<dbReference type="EMBL" id="CANTFL010000195">
    <property type="protein sequence ID" value="CAI5718004.1"/>
    <property type="molecule type" value="Genomic_DNA"/>
</dbReference>
<name>A0AAV0TE73_HYABA</name>